<evidence type="ECO:0000313" key="1">
    <source>
        <dbReference type="EMBL" id="KAI0030494.1"/>
    </source>
</evidence>
<organism evidence="1 2">
    <name type="scientific">Vararia minispora EC-137</name>
    <dbReference type="NCBI Taxonomy" id="1314806"/>
    <lineage>
        <taxon>Eukaryota</taxon>
        <taxon>Fungi</taxon>
        <taxon>Dikarya</taxon>
        <taxon>Basidiomycota</taxon>
        <taxon>Agaricomycotina</taxon>
        <taxon>Agaricomycetes</taxon>
        <taxon>Russulales</taxon>
        <taxon>Lachnocladiaceae</taxon>
        <taxon>Vararia</taxon>
    </lineage>
</organism>
<accession>A0ACB8QFH3</accession>
<name>A0ACB8QFH3_9AGAM</name>
<reference evidence="1" key="2">
    <citation type="journal article" date="2022" name="New Phytol.">
        <title>Evolutionary transition to the ectomycorrhizal habit in the genomes of a hyperdiverse lineage of mushroom-forming fungi.</title>
        <authorList>
            <person name="Looney B."/>
            <person name="Miyauchi S."/>
            <person name="Morin E."/>
            <person name="Drula E."/>
            <person name="Courty P.E."/>
            <person name="Kohler A."/>
            <person name="Kuo A."/>
            <person name="LaButti K."/>
            <person name="Pangilinan J."/>
            <person name="Lipzen A."/>
            <person name="Riley R."/>
            <person name="Andreopoulos W."/>
            <person name="He G."/>
            <person name="Johnson J."/>
            <person name="Nolan M."/>
            <person name="Tritt A."/>
            <person name="Barry K.W."/>
            <person name="Grigoriev I.V."/>
            <person name="Nagy L.G."/>
            <person name="Hibbett D."/>
            <person name="Henrissat B."/>
            <person name="Matheny P.B."/>
            <person name="Labbe J."/>
            <person name="Martin F.M."/>
        </authorList>
    </citation>
    <scope>NUCLEOTIDE SEQUENCE</scope>
    <source>
        <strain evidence="1">EC-137</strain>
    </source>
</reference>
<gene>
    <name evidence="1" type="ORF">K488DRAFT_87722</name>
</gene>
<reference evidence="1" key="1">
    <citation type="submission" date="2021-02" db="EMBL/GenBank/DDBJ databases">
        <authorList>
            <consortium name="DOE Joint Genome Institute"/>
            <person name="Ahrendt S."/>
            <person name="Looney B.P."/>
            <person name="Miyauchi S."/>
            <person name="Morin E."/>
            <person name="Drula E."/>
            <person name="Courty P.E."/>
            <person name="Chicoki N."/>
            <person name="Fauchery L."/>
            <person name="Kohler A."/>
            <person name="Kuo A."/>
            <person name="Labutti K."/>
            <person name="Pangilinan J."/>
            <person name="Lipzen A."/>
            <person name="Riley R."/>
            <person name="Andreopoulos W."/>
            <person name="He G."/>
            <person name="Johnson J."/>
            <person name="Barry K.W."/>
            <person name="Grigoriev I.V."/>
            <person name="Nagy L."/>
            <person name="Hibbett D."/>
            <person name="Henrissat B."/>
            <person name="Matheny P.B."/>
            <person name="Labbe J."/>
            <person name="Martin F."/>
        </authorList>
    </citation>
    <scope>NUCLEOTIDE SEQUENCE</scope>
    <source>
        <strain evidence="1">EC-137</strain>
    </source>
</reference>
<dbReference type="EMBL" id="MU273619">
    <property type="protein sequence ID" value="KAI0030494.1"/>
    <property type="molecule type" value="Genomic_DNA"/>
</dbReference>
<keyword evidence="2" id="KW-1185">Reference proteome</keyword>
<sequence>MSPPTNPADPASSPQVQTLHHVTISTHADEPGALQTRAFHVRQSHSVNASPYSSPTKHISYWPSSRTLAPNILSRYLSKYTSYIPEQEMTELPSQPLETASFYRTKQSSARGTSWVSNSSGGQSPASSFPSGTANAPDVSHPLSAPQYAEHMTD</sequence>
<evidence type="ECO:0000313" key="2">
    <source>
        <dbReference type="Proteomes" id="UP000814128"/>
    </source>
</evidence>
<dbReference type="Proteomes" id="UP000814128">
    <property type="component" value="Unassembled WGS sequence"/>
</dbReference>
<proteinExistence type="predicted"/>
<protein>
    <submittedName>
        <fullName evidence="1">Uncharacterized protein</fullName>
    </submittedName>
</protein>
<comment type="caution">
    <text evidence="1">The sequence shown here is derived from an EMBL/GenBank/DDBJ whole genome shotgun (WGS) entry which is preliminary data.</text>
</comment>